<feature type="region of interest" description="Disordered" evidence="10">
    <location>
        <begin position="50"/>
        <end position="79"/>
    </location>
</feature>
<dbReference type="PANTHER" id="PTHR10816">
    <property type="entry name" value="MYELIN TRANSCRIPTION FACTOR 1-RELATED"/>
    <property type="match status" value="1"/>
</dbReference>
<dbReference type="Gene3D" id="4.10.320.30">
    <property type="match status" value="3"/>
</dbReference>
<evidence type="ECO:0000313" key="12">
    <source>
        <dbReference type="WBParaSite" id="nRc.2.0.1.t46521-RA"/>
    </source>
</evidence>
<keyword evidence="5" id="KW-0863">Zinc-finger</keyword>
<evidence type="ECO:0000313" key="11">
    <source>
        <dbReference type="Proteomes" id="UP000887565"/>
    </source>
</evidence>
<evidence type="ECO:0000256" key="5">
    <source>
        <dbReference type="ARBA" id="ARBA00022771"/>
    </source>
</evidence>
<proteinExistence type="inferred from homology"/>
<dbReference type="GO" id="GO:0007399">
    <property type="term" value="P:nervous system development"/>
    <property type="evidence" value="ECO:0007669"/>
    <property type="project" value="UniProtKB-KW"/>
</dbReference>
<keyword evidence="8" id="KW-0804">Transcription</keyword>
<keyword evidence="7" id="KW-0805">Transcription regulation</keyword>
<dbReference type="Pfam" id="PF01530">
    <property type="entry name" value="zf-C2HC"/>
    <property type="match status" value="3"/>
</dbReference>
<evidence type="ECO:0000256" key="7">
    <source>
        <dbReference type="ARBA" id="ARBA00023015"/>
    </source>
</evidence>
<dbReference type="SUPFAM" id="SSF103637">
    <property type="entry name" value="CCHHC domain"/>
    <property type="match status" value="3"/>
</dbReference>
<evidence type="ECO:0000256" key="2">
    <source>
        <dbReference type="ARBA" id="ARBA00010194"/>
    </source>
</evidence>
<name>A0A915L9U0_ROMCU</name>
<evidence type="ECO:0000256" key="10">
    <source>
        <dbReference type="SAM" id="MobiDB-lite"/>
    </source>
</evidence>
<dbReference type="WBParaSite" id="nRc.2.0.1.t46521-RA">
    <property type="protein sequence ID" value="nRc.2.0.1.t46521-RA"/>
    <property type="gene ID" value="nRc.2.0.1.g46521"/>
</dbReference>
<comment type="subcellular location">
    <subcellularLocation>
        <location evidence="1">Nucleus</location>
    </subcellularLocation>
</comment>
<evidence type="ECO:0000256" key="8">
    <source>
        <dbReference type="ARBA" id="ARBA00023163"/>
    </source>
</evidence>
<dbReference type="PROSITE" id="PS51802">
    <property type="entry name" value="ZF_CCHHC"/>
    <property type="match status" value="3"/>
</dbReference>
<dbReference type="PANTHER" id="PTHR10816:SF15">
    <property type="entry name" value="MYELIN TRANSCRIPTION FACTOR 1-LIKE PROTEIN"/>
    <property type="match status" value="1"/>
</dbReference>
<sequence length="642" mass="71438">MLQQNTMVTNITLESVKRRRKPEVRNIVHIVSGLNNDGSSRIVETFGEEEAENFQRSQKEDMNCTSSNDEPNGDKDQTFRSEISSFDGQQLVNAGAVTNDEGDQFRNYYRRDSSLSEPLVIDTDSNYANELKIVVNPAVTSPIVPSKPVVVQNTTSPTLEVSSFSSYSENRIVSPSINKKEQIMHSSRSNHDAKMFPYRNDIDSIINSNKAMDYAYELENLLACAKYSPVEQKLNSENVISKNLSLDQNLQNGALVKSRVKRLIEMDRFKESKCPTPGCDGTGHTTGLYAFHRSISGCPRKDKASPEILALQHETVLRCPTRGCTGKGHVNSNRTTHRSLSGCPIAALAKPLKRLRPFPADVNESLIESADNAVESLRRSHFPDYSDQSACASNSSTPNSLNISHSSGQEATDAGSFDDLLKMAQMCRRAENQQTKLPESFYQPPKKISNRCSPKLFQSEDEILDLSVKRSPYQNGRLPNSNVSTEIPEIILSNPKIESNAPIDDVSSTRTIDSPLNLTEFRRYPNSLNSLANFLNSSMLSQYNKSQNLAENSFFNNDELQEPEKRDTLELTKINSKVLNKRFKEDNELLKCPIVGCDGSGHISGKYLSHRSVSGCPLAARRSKCVGQSIKLKSMVRNESAG</sequence>
<keyword evidence="6" id="KW-0862">Zinc</keyword>
<keyword evidence="4" id="KW-0677">Repeat</keyword>
<evidence type="ECO:0000256" key="6">
    <source>
        <dbReference type="ARBA" id="ARBA00022833"/>
    </source>
</evidence>
<keyword evidence="9" id="KW-0539">Nucleus</keyword>
<keyword evidence="3" id="KW-0479">Metal-binding</keyword>
<dbReference type="InterPro" id="IPR036060">
    <property type="entry name" value="Znf_C2H2C_sf"/>
</dbReference>
<dbReference type="GO" id="GO:0000978">
    <property type="term" value="F:RNA polymerase II cis-regulatory region sequence-specific DNA binding"/>
    <property type="evidence" value="ECO:0007669"/>
    <property type="project" value="TreeGrafter"/>
</dbReference>
<comment type="similarity">
    <text evidence="2">Belongs to the MYT1 family.</text>
</comment>
<reference evidence="12" key="1">
    <citation type="submission" date="2022-11" db="UniProtKB">
        <authorList>
            <consortium name="WormBaseParasite"/>
        </authorList>
    </citation>
    <scope>IDENTIFICATION</scope>
</reference>
<dbReference type="Proteomes" id="UP000887565">
    <property type="component" value="Unplaced"/>
</dbReference>
<dbReference type="GO" id="GO:0000981">
    <property type="term" value="F:DNA-binding transcription factor activity, RNA polymerase II-specific"/>
    <property type="evidence" value="ECO:0007669"/>
    <property type="project" value="TreeGrafter"/>
</dbReference>
<evidence type="ECO:0000256" key="4">
    <source>
        <dbReference type="ARBA" id="ARBA00022737"/>
    </source>
</evidence>
<organism evidence="11 12">
    <name type="scientific">Romanomermis culicivorax</name>
    <name type="common">Nematode worm</name>
    <dbReference type="NCBI Taxonomy" id="13658"/>
    <lineage>
        <taxon>Eukaryota</taxon>
        <taxon>Metazoa</taxon>
        <taxon>Ecdysozoa</taxon>
        <taxon>Nematoda</taxon>
        <taxon>Enoplea</taxon>
        <taxon>Dorylaimia</taxon>
        <taxon>Mermithida</taxon>
        <taxon>Mermithoidea</taxon>
        <taxon>Mermithidae</taxon>
        <taxon>Romanomermis</taxon>
    </lineage>
</organism>
<evidence type="ECO:0000256" key="9">
    <source>
        <dbReference type="ARBA" id="ARBA00023242"/>
    </source>
</evidence>
<keyword evidence="11" id="KW-1185">Reference proteome</keyword>
<accession>A0A915L9U0</accession>
<dbReference type="GO" id="GO:0005634">
    <property type="term" value="C:nucleus"/>
    <property type="evidence" value="ECO:0007669"/>
    <property type="project" value="UniProtKB-SubCell"/>
</dbReference>
<dbReference type="GO" id="GO:0008270">
    <property type="term" value="F:zinc ion binding"/>
    <property type="evidence" value="ECO:0007669"/>
    <property type="project" value="UniProtKB-KW"/>
</dbReference>
<feature type="region of interest" description="Disordered" evidence="10">
    <location>
        <begin position="385"/>
        <end position="413"/>
    </location>
</feature>
<protein>
    <submittedName>
        <fullName evidence="12">Uncharacterized protein</fullName>
    </submittedName>
</protein>
<dbReference type="FunFam" id="4.10.320.30:FF:000001">
    <property type="entry name" value="Myelin transcription factor 1-like, a"/>
    <property type="match status" value="3"/>
</dbReference>
<dbReference type="InterPro" id="IPR002515">
    <property type="entry name" value="Znf_C2H2C"/>
</dbReference>
<feature type="compositionally biased region" description="Polar residues" evidence="10">
    <location>
        <begin position="386"/>
        <end position="410"/>
    </location>
</feature>
<dbReference type="AlphaFoldDB" id="A0A915L9U0"/>
<evidence type="ECO:0000256" key="3">
    <source>
        <dbReference type="ARBA" id="ARBA00022723"/>
    </source>
</evidence>
<evidence type="ECO:0000256" key="1">
    <source>
        <dbReference type="ARBA" id="ARBA00004123"/>
    </source>
</evidence>